<dbReference type="AlphaFoldDB" id="A0A0F7K054"/>
<proteinExistence type="predicted"/>
<dbReference type="Proteomes" id="UP000034410">
    <property type="component" value="Chromosome"/>
</dbReference>
<dbReference type="EMBL" id="CP011412">
    <property type="protein sequence ID" value="AKH20984.1"/>
    <property type="molecule type" value="Genomic_DNA"/>
</dbReference>
<reference evidence="1 2" key="1">
    <citation type="journal article" date="2015" name="Genome Announc.">
        <title>Complete Genome Sequence of Sedimenticola thiotaurini Strain SIP-G1, a Polyphosphate- and Polyhydroxyalkanoate-Accumulating Sulfur-Oxidizing Gammaproteobacterium Isolated from Salt Marsh Sediments.</title>
        <authorList>
            <person name="Flood B.E."/>
            <person name="Jones D.S."/>
            <person name="Bailey J.V."/>
        </authorList>
    </citation>
    <scope>NUCLEOTIDE SEQUENCE [LARGE SCALE GENOMIC DNA]</scope>
    <source>
        <strain evidence="1 2">SIP-G1</strain>
    </source>
</reference>
<dbReference type="InterPro" id="IPR011060">
    <property type="entry name" value="RibuloseP-bd_barrel"/>
</dbReference>
<evidence type="ECO:0000313" key="1">
    <source>
        <dbReference type="EMBL" id="AKH20984.1"/>
    </source>
</evidence>
<dbReference type="Gene3D" id="3.20.20.70">
    <property type="entry name" value="Aldolase class I"/>
    <property type="match status" value="1"/>
</dbReference>
<gene>
    <name evidence="1" type="ORF">AAY24_12190</name>
</gene>
<name>A0A0F7K054_9GAMM</name>
<protein>
    <submittedName>
        <fullName evidence="1">Uncharacterized protein</fullName>
    </submittedName>
</protein>
<sequence>MSEELKLFVQYKPPVAEQQEALHTCLAGADGLVVAPGSCRPEQRRVIPVGDTLLIDGDPEQESDWLEDDSCLWVCTRGLAETARMRDEWPELTWVPQLTVYKPAISYRFSGPAIGEGFSFYIPDSASIKGWQVTDGDVSLVEAVTRAIDLGFDTLWLDSREAEVRGKGLALEMLEKISDCPLAIWISGGAKEVAHLRNLACVDGATAVVIDQQLAREAGMDLLRQALTAPTAFQEVAVPEVMGVPVGEA</sequence>
<keyword evidence="2" id="KW-1185">Reference proteome</keyword>
<evidence type="ECO:0000313" key="2">
    <source>
        <dbReference type="Proteomes" id="UP000034410"/>
    </source>
</evidence>
<organism evidence="1 2">
    <name type="scientific">Sedimenticola thiotaurini</name>
    <dbReference type="NCBI Taxonomy" id="1543721"/>
    <lineage>
        <taxon>Bacteria</taxon>
        <taxon>Pseudomonadati</taxon>
        <taxon>Pseudomonadota</taxon>
        <taxon>Gammaproteobacteria</taxon>
        <taxon>Chromatiales</taxon>
        <taxon>Sedimenticolaceae</taxon>
        <taxon>Sedimenticola</taxon>
    </lineage>
</organism>
<dbReference type="OrthoDB" id="5801720at2"/>
<dbReference type="KEGG" id="seds:AAY24_12190"/>
<accession>A0A0F7K054</accession>
<dbReference type="RefSeq" id="WP_046859913.1">
    <property type="nucleotide sequence ID" value="NZ_CP011412.1"/>
</dbReference>
<dbReference type="SUPFAM" id="SSF51366">
    <property type="entry name" value="Ribulose-phoshate binding barrel"/>
    <property type="match status" value="1"/>
</dbReference>
<dbReference type="InterPro" id="IPR013785">
    <property type="entry name" value="Aldolase_TIM"/>
</dbReference>